<name>A0A6G7WEH2_9LACT</name>
<keyword evidence="4" id="KW-1185">Reference proteome</keyword>
<dbReference type="NCBIfam" id="TIGR01665">
    <property type="entry name" value="put_anti_recept"/>
    <property type="match status" value="1"/>
</dbReference>
<organism evidence="3 4">
    <name type="scientific">Jeotgalibaca porci</name>
    <dbReference type="NCBI Taxonomy" id="1868793"/>
    <lineage>
        <taxon>Bacteria</taxon>
        <taxon>Bacillati</taxon>
        <taxon>Bacillota</taxon>
        <taxon>Bacilli</taxon>
        <taxon>Lactobacillales</taxon>
        <taxon>Carnobacteriaceae</taxon>
        <taxon>Jeotgalibaca</taxon>
    </lineage>
</organism>
<evidence type="ECO:0000313" key="4">
    <source>
        <dbReference type="Proteomes" id="UP000501830"/>
    </source>
</evidence>
<reference evidence="3 4" key="1">
    <citation type="journal article" date="2017" name="Int. J. Syst. Evol. Microbiol.">
        <title>Jeotgalibaca porci sp. nov. and Jeotgalibaca arthritidis sp. nov., isolated from pigs, and emended description of the genus Jeotgalibaca.</title>
        <authorList>
            <person name="Zamora L."/>
            <person name="Perez-Sancho M."/>
            <person name="Dominguez L."/>
            <person name="Fernandez-Garayzabal J.F."/>
            <person name="Vela A.I."/>
        </authorList>
    </citation>
    <scope>NUCLEOTIDE SEQUENCE [LARGE SCALE GENOMIC DNA]</scope>
    <source>
        <strain evidence="3 4">CCUG 69148</strain>
    </source>
</reference>
<proteinExistence type="predicted"/>
<dbReference type="InterPro" id="IPR007119">
    <property type="entry name" value="Phage_tail_spike_N"/>
</dbReference>
<evidence type="ECO:0000256" key="1">
    <source>
        <dbReference type="SAM" id="Coils"/>
    </source>
</evidence>
<dbReference type="RefSeq" id="WP_166061672.1">
    <property type="nucleotide sequence ID" value="NZ_CP049889.1"/>
</dbReference>
<keyword evidence="1" id="KW-0175">Coiled coil</keyword>
<feature type="coiled-coil region" evidence="1">
    <location>
        <begin position="365"/>
        <end position="413"/>
    </location>
</feature>
<dbReference type="GeneID" id="94551685"/>
<protein>
    <submittedName>
        <fullName evidence="3">Lysin</fullName>
    </submittedName>
</protein>
<sequence length="510" mass="57836">MYLIKIYDDANDAEGTIIHTPYANGDKLTSGNIKLVGDGVDSFEFSINPSNPAWNNIRPLITLLTITDVRSGKLLFDGRILKPTQTMTANGQFNIKYTAESKLAYLHDSTQRHGEYNNMTVRDFLIEIIAQHNRQVEPHKRFEVGEVTVTTNTDNIYRFLGYEKTWNAIQDKLISRLGGHIRLREGKYIDYLESVGELRNTPIRLRVNLKDMQKEIDPTEIITRLVPLGARLETEEGSSGVSEPRLTIESVNNGKDYIDDQLLINEFGIIEGNMTWDDVNTPSTLLLRGNQFFQAQRAARVSYDISAPNMNLIDASFEEFEVDDYYPIDNPVFAINEPIQVIGKDIDINNPQMSKLQIGDKYRTLSEYQAQANKQMMTVERLEERVERLGTQNARLNQQLTTARDELDTIQQSLLDVNLDDLPQELQTISQQILALQTTLDNLDIPEYGLATQTEDGLMSAVDKTKLDNITQDDFIAQSERDKLSLISVVEPIDLDELLARIEVLEGGAE</sequence>
<gene>
    <name evidence="3" type="ORF">G7058_00255</name>
</gene>
<evidence type="ECO:0000259" key="2">
    <source>
        <dbReference type="Pfam" id="PF06605"/>
    </source>
</evidence>
<accession>A0A6G7WEH2</accession>
<feature type="domain" description="Tail spike" evidence="2">
    <location>
        <begin position="140"/>
        <end position="371"/>
    </location>
</feature>
<dbReference type="Pfam" id="PF06605">
    <property type="entry name" value="Prophage_tail"/>
    <property type="match status" value="1"/>
</dbReference>
<dbReference type="Proteomes" id="UP000501830">
    <property type="component" value="Chromosome"/>
</dbReference>
<dbReference type="EMBL" id="CP049889">
    <property type="protein sequence ID" value="QIK50629.1"/>
    <property type="molecule type" value="Genomic_DNA"/>
</dbReference>
<evidence type="ECO:0000313" key="3">
    <source>
        <dbReference type="EMBL" id="QIK50629.1"/>
    </source>
</evidence>
<dbReference type="InterPro" id="IPR010572">
    <property type="entry name" value="Tail_dom"/>
</dbReference>
<dbReference type="AlphaFoldDB" id="A0A6G7WEH2"/>
<dbReference type="KEGG" id="jpo:G7058_00255"/>